<keyword evidence="5 6" id="KW-0472">Membrane</keyword>
<evidence type="ECO:0000313" key="8">
    <source>
        <dbReference type="EMBL" id="CUO73425.1"/>
    </source>
</evidence>
<dbReference type="Pfam" id="PF02588">
    <property type="entry name" value="YitT_membrane"/>
    <property type="match status" value="1"/>
</dbReference>
<dbReference type="AlphaFoldDB" id="A0A174HKK4"/>
<dbReference type="EMBL" id="CYZU01000031">
    <property type="protein sequence ID" value="CUO73425.1"/>
    <property type="molecule type" value="Genomic_DNA"/>
</dbReference>
<feature type="transmembrane region" description="Helical" evidence="6">
    <location>
        <begin position="78"/>
        <end position="95"/>
    </location>
</feature>
<dbReference type="STRING" id="39482.ERS852491_03123"/>
<evidence type="ECO:0000259" key="7">
    <source>
        <dbReference type="Pfam" id="PF10035"/>
    </source>
</evidence>
<feature type="transmembrane region" description="Helical" evidence="6">
    <location>
        <begin position="54"/>
        <end position="71"/>
    </location>
</feature>
<gene>
    <name evidence="8" type="ORF">ERS852491_03123</name>
</gene>
<comment type="subcellular location">
    <subcellularLocation>
        <location evidence="1">Cell membrane</location>
        <topology evidence="1">Multi-pass membrane protein</topology>
    </subcellularLocation>
</comment>
<feature type="transmembrane region" description="Helical" evidence="6">
    <location>
        <begin position="7"/>
        <end position="25"/>
    </location>
</feature>
<evidence type="ECO:0000313" key="9">
    <source>
        <dbReference type="Proteomes" id="UP000095544"/>
    </source>
</evidence>
<keyword evidence="3 6" id="KW-0812">Transmembrane</keyword>
<feature type="transmembrane region" description="Helical" evidence="6">
    <location>
        <begin position="107"/>
        <end position="128"/>
    </location>
</feature>
<dbReference type="Proteomes" id="UP000095544">
    <property type="component" value="Unassembled WGS sequence"/>
</dbReference>
<feature type="transmembrane region" description="Helical" evidence="6">
    <location>
        <begin position="149"/>
        <end position="168"/>
    </location>
</feature>
<dbReference type="GO" id="GO:0005886">
    <property type="term" value="C:plasma membrane"/>
    <property type="evidence" value="ECO:0007669"/>
    <property type="project" value="UniProtKB-SubCell"/>
</dbReference>
<keyword evidence="2" id="KW-1003">Cell membrane</keyword>
<protein>
    <submittedName>
        <fullName evidence="8">Uncharacterized BCR, YitT family COG1284</fullName>
    </submittedName>
</protein>
<dbReference type="InterPro" id="IPR019264">
    <property type="entry name" value="DUF2179"/>
</dbReference>
<reference evidence="8 9" key="1">
    <citation type="submission" date="2015-09" db="EMBL/GenBank/DDBJ databases">
        <authorList>
            <consortium name="Pathogen Informatics"/>
        </authorList>
    </citation>
    <scope>NUCLEOTIDE SEQUENCE [LARGE SCALE GENOMIC DNA]</scope>
    <source>
        <strain evidence="8 9">2789STDY5834876</strain>
    </source>
</reference>
<feature type="domain" description="DUF2179" evidence="7">
    <location>
        <begin position="220"/>
        <end position="274"/>
    </location>
</feature>
<accession>A0A174HKK4</accession>
<organism evidence="8 9">
    <name type="scientific">Faecalicatena contorta</name>
    <dbReference type="NCBI Taxonomy" id="39482"/>
    <lineage>
        <taxon>Bacteria</taxon>
        <taxon>Bacillati</taxon>
        <taxon>Bacillota</taxon>
        <taxon>Clostridia</taxon>
        <taxon>Lachnospirales</taxon>
        <taxon>Lachnospiraceae</taxon>
        <taxon>Faecalicatena</taxon>
    </lineage>
</organism>
<dbReference type="OrthoDB" id="9779786at2"/>
<sequence>MKGKLKHFLLLTCSTLIMAVGTYFFKFTNNFTFGGITGLAVLVAKTGFMSASDFTFVMNMILLVIGFIVLGRKFAAKTAYCSILLSVTLSVLERVYPITHPLTDQPMLELCFAIALPSLGSAVLFNIGSSSGGTDIIAMILRKYSSFDIGRALLITDILITIAGCFMFDIETGLYSFLGLAIRSFMIDTFIESFNLSKYFNVVCDEPEPICDFIVNTLHRSATVCHAQGAFSGRDKYIVFTALNRPQAVKLRNFIKENQPEAFILISNTSEIIGKGFHNI</sequence>
<evidence type="ECO:0000256" key="4">
    <source>
        <dbReference type="ARBA" id="ARBA00022989"/>
    </source>
</evidence>
<dbReference type="InterPro" id="IPR003740">
    <property type="entry name" value="YitT"/>
</dbReference>
<dbReference type="PIRSF" id="PIRSF006483">
    <property type="entry name" value="Membrane_protein_YitT"/>
    <property type="match status" value="1"/>
</dbReference>
<proteinExistence type="predicted"/>
<evidence type="ECO:0000256" key="1">
    <source>
        <dbReference type="ARBA" id="ARBA00004651"/>
    </source>
</evidence>
<evidence type="ECO:0000256" key="6">
    <source>
        <dbReference type="SAM" id="Phobius"/>
    </source>
</evidence>
<dbReference type="PANTHER" id="PTHR33545">
    <property type="entry name" value="UPF0750 MEMBRANE PROTEIN YITT-RELATED"/>
    <property type="match status" value="1"/>
</dbReference>
<dbReference type="RefSeq" id="WP_055154086.1">
    <property type="nucleotide sequence ID" value="NZ_CYZU01000031.1"/>
</dbReference>
<dbReference type="InterPro" id="IPR051461">
    <property type="entry name" value="UPF0750_membrane"/>
</dbReference>
<dbReference type="InterPro" id="IPR015867">
    <property type="entry name" value="N-reg_PII/ATP_PRibTrfase_C"/>
</dbReference>
<evidence type="ECO:0000256" key="3">
    <source>
        <dbReference type="ARBA" id="ARBA00022692"/>
    </source>
</evidence>
<keyword evidence="4 6" id="KW-1133">Transmembrane helix</keyword>
<dbReference type="Pfam" id="PF10035">
    <property type="entry name" value="DUF2179"/>
    <property type="match status" value="1"/>
</dbReference>
<dbReference type="PANTHER" id="PTHR33545:SF9">
    <property type="entry name" value="UPF0750 MEMBRANE PROTEIN YITE"/>
    <property type="match status" value="1"/>
</dbReference>
<name>A0A174HKK4_9FIRM</name>
<dbReference type="Gene3D" id="3.30.70.120">
    <property type="match status" value="1"/>
</dbReference>
<evidence type="ECO:0000256" key="2">
    <source>
        <dbReference type="ARBA" id="ARBA00022475"/>
    </source>
</evidence>
<evidence type="ECO:0000256" key="5">
    <source>
        <dbReference type="ARBA" id="ARBA00023136"/>
    </source>
</evidence>